<gene>
    <name evidence="1" type="ORF">GCM10023205_61420</name>
</gene>
<name>A0ABP9HZG0_9ACTN</name>
<evidence type="ECO:0000313" key="1">
    <source>
        <dbReference type="EMBL" id="GAA4983345.1"/>
    </source>
</evidence>
<reference evidence="2" key="1">
    <citation type="journal article" date="2019" name="Int. J. Syst. Evol. Microbiol.">
        <title>The Global Catalogue of Microorganisms (GCM) 10K type strain sequencing project: providing services to taxonomists for standard genome sequencing and annotation.</title>
        <authorList>
            <consortium name="The Broad Institute Genomics Platform"/>
            <consortium name="The Broad Institute Genome Sequencing Center for Infectious Disease"/>
            <person name="Wu L."/>
            <person name="Ma J."/>
        </authorList>
    </citation>
    <scope>NUCLEOTIDE SEQUENCE [LARGE SCALE GENOMIC DNA]</scope>
    <source>
        <strain evidence="2">JCM 17986</strain>
    </source>
</reference>
<evidence type="ECO:0000313" key="2">
    <source>
        <dbReference type="Proteomes" id="UP001500466"/>
    </source>
</evidence>
<sequence length="94" mass="10018">MPSDDFSSDAATWSPIDTGAWYEARESTALLRDVLVAAGLAEELPYLRADVNAFGHGFVELGRTSPAAAKRLAALLALGLSDGRPLRSIDNEND</sequence>
<dbReference type="EMBL" id="BAABHS010000026">
    <property type="protein sequence ID" value="GAA4983345.1"/>
    <property type="molecule type" value="Genomic_DNA"/>
</dbReference>
<keyword evidence="2" id="KW-1185">Reference proteome</keyword>
<dbReference type="RefSeq" id="WP_345678994.1">
    <property type="nucleotide sequence ID" value="NZ_BAABHS010000026.1"/>
</dbReference>
<protein>
    <submittedName>
        <fullName evidence="1">Uncharacterized protein</fullName>
    </submittedName>
</protein>
<organism evidence="1 2">
    <name type="scientific">Yinghuangia aomiensis</name>
    <dbReference type="NCBI Taxonomy" id="676205"/>
    <lineage>
        <taxon>Bacteria</taxon>
        <taxon>Bacillati</taxon>
        <taxon>Actinomycetota</taxon>
        <taxon>Actinomycetes</taxon>
        <taxon>Kitasatosporales</taxon>
        <taxon>Streptomycetaceae</taxon>
        <taxon>Yinghuangia</taxon>
    </lineage>
</organism>
<proteinExistence type="predicted"/>
<dbReference type="Proteomes" id="UP001500466">
    <property type="component" value="Unassembled WGS sequence"/>
</dbReference>
<accession>A0ABP9HZG0</accession>
<comment type="caution">
    <text evidence="1">The sequence shown here is derived from an EMBL/GenBank/DDBJ whole genome shotgun (WGS) entry which is preliminary data.</text>
</comment>